<dbReference type="GO" id="GO:0052793">
    <property type="term" value="F:pectin acetylesterase activity"/>
    <property type="evidence" value="ECO:0007669"/>
    <property type="project" value="TreeGrafter"/>
</dbReference>
<evidence type="ECO:0000256" key="6">
    <source>
        <dbReference type="SAM" id="MobiDB-lite"/>
    </source>
</evidence>
<dbReference type="GO" id="GO:0071555">
    <property type="term" value="P:cell wall organization"/>
    <property type="evidence" value="ECO:0007669"/>
    <property type="project" value="UniProtKB-KW"/>
</dbReference>
<evidence type="ECO:0000313" key="8">
    <source>
        <dbReference type="Proteomes" id="UP000026961"/>
    </source>
</evidence>
<dbReference type="EC" id="3.1.1.-" evidence="5"/>
<dbReference type="PANTHER" id="PTHR21562">
    <property type="entry name" value="NOTUM-RELATED"/>
    <property type="match status" value="1"/>
</dbReference>
<comment type="similarity">
    <text evidence="3 5">Belongs to the pectinacetylesterase family.</text>
</comment>
<evidence type="ECO:0000313" key="7">
    <source>
        <dbReference type="EnsemblPlants" id="OGLUM02G29870.3"/>
    </source>
</evidence>
<organism evidence="7">
    <name type="scientific">Oryza glumipatula</name>
    <dbReference type="NCBI Taxonomy" id="40148"/>
    <lineage>
        <taxon>Eukaryota</taxon>
        <taxon>Viridiplantae</taxon>
        <taxon>Streptophyta</taxon>
        <taxon>Embryophyta</taxon>
        <taxon>Tracheophyta</taxon>
        <taxon>Spermatophyta</taxon>
        <taxon>Magnoliopsida</taxon>
        <taxon>Liliopsida</taxon>
        <taxon>Poales</taxon>
        <taxon>Poaceae</taxon>
        <taxon>BOP clade</taxon>
        <taxon>Oryzoideae</taxon>
        <taxon>Oryzeae</taxon>
        <taxon>Oryzinae</taxon>
        <taxon>Oryza</taxon>
    </lineage>
</organism>
<evidence type="ECO:0000256" key="3">
    <source>
        <dbReference type="ARBA" id="ARBA00005784"/>
    </source>
</evidence>
<protein>
    <recommendedName>
        <fullName evidence="5">Pectin acetylesterase</fullName>
        <ecNumber evidence="5">3.1.1.-</ecNumber>
    </recommendedName>
</protein>
<comment type="subcellular location">
    <subcellularLocation>
        <location evidence="2 5">Secreted</location>
        <location evidence="2 5">Cell wall</location>
    </subcellularLocation>
</comment>
<evidence type="ECO:0000256" key="1">
    <source>
        <dbReference type="ARBA" id="ARBA00003534"/>
    </source>
</evidence>
<proteinExistence type="inferred from homology"/>
<evidence type="ECO:0000256" key="5">
    <source>
        <dbReference type="RuleBase" id="RU363114"/>
    </source>
</evidence>
<dbReference type="Proteomes" id="UP000026961">
    <property type="component" value="Chromosome 2"/>
</dbReference>
<feature type="compositionally biased region" description="Basic and acidic residues" evidence="6">
    <location>
        <begin position="15"/>
        <end position="28"/>
    </location>
</feature>
<dbReference type="EnsemblPlants" id="OGLUM02G29870.3">
    <property type="protein sequence ID" value="OGLUM02G29870.3"/>
    <property type="gene ID" value="OGLUM02G29870"/>
</dbReference>
<dbReference type="PANTHER" id="PTHR21562:SF93">
    <property type="entry name" value="PECTIN ACETYLESTERASE 8"/>
    <property type="match status" value="1"/>
</dbReference>
<dbReference type="GO" id="GO:0009505">
    <property type="term" value="C:plant-type cell wall"/>
    <property type="evidence" value="ECO:0007669"/>
    <property type="project" value="TreeGrafter"/>
</dbReference>
<accession>A0A0D9YWZ9</accession>
<keyword evidence="4 5" id="KW-0134">Cell wall</keyword>
<dbReference type="Pfam" id="PF03283">
    <property type="entry name" value="PAE"/>
    <property type="match status" value="1"/>
</dbReference>
<reference evidence="7" key="2">
    <citation type="submission" date="2018-05" db="EMBL/GenBank/DDBJ databases">
        <title>OgluRS3 (Oryza glumaepatula Reference Sequence Version 3).</title>
        <authorList>
            <person name="Zhang J."/>
            <person name="Kudrna D."/>
            <person name="Lee S."/>
            <person name="Talag J."/>
            <person name="Welchert J."/>
            <person name="Wing R.A."/>
        </authorList>
    </citation>
    <scope>NUCLEOTIDE SEQUENCE [LARGE SCALE GENOMIC DNA]</scope>
</reference>
<comment type="function">
    <text evidence="1 5">Hydrolyzes acetyl esters in homogalacturonan regions of pectin. In type I primary cell wall, galacturonic acid residues of pectin can be acetylated at the O-2 and O-3 positions. Decreasing the degree of acetylation of pectin gels in vitro alters their physical properties.</text>
</comment>
<evidence type="ECO:0000256" key="4">
    <source>
        <dbReference type="ARBA" id="ARBA00022512"/>
    </source>
</evidence>
<keyword evidence="5" id="KW-0964">Secreted</keyword>
<dbReference type="HOGENOM" id="CLU_1542459_0_0_1"/>
<sequence length="174" mass="18604">MAGVALMTRSWRTHALDDTQGEKERTDELTQETRPGVETERGPPTLRFASAEARMANGGVCLSCSALVCALVFLTVDGDFVDITYVASAVAKGAVCLDGSPPAYHLARGFGSGVNSWLVHFEGGGWCSNVTTCLQRKRTRLGSSKQMAKQIAFSGILSNTPDYNPGNKASLQRC</sequence>
<keyword evidence="8" id="KW-1185">Reference proteome</keyword>
<reference evidence="7" key="1">
    <citation type="submission" date="2015-04" db="UniProtKB">
        <authorList>
            <consortium name="EnsemblPlants"/>
        </authorList>
    </citation>
    <scope>IDENTIFICATION</scope>
</reference>
<keyword evidence="5" id="KW-0378">Hydrolase</keyword>
<dbReference type="InterPro" id="IPR004963">
    <property type="entry name" value="PAE/NOTUM"/>
</dbReference>
<keyword evidence="5" id="KW-0961">Cell wall biogenesis/degradation</keyword>
<name>A0A0D9YWZ9_9ORYZ</name>
<evidence type="ECO:0000256" key="2">
    <source>
        <dbReference type="ARBA" id="ARBA00004191"/>
    </source>
</evidence>
<feature type="region of interest" description="Disordered" evidence="6">
    <location>
        <begin position="15"/>
        <end position="43"/>
    </location>
</feature>
<dbReference type="Gramene" id="OGLUM02G29870.3">
    <property type="protein sequence ID" value="OGLUM02G29870.3"/>
    <property type="gene ID" value="OGLUM02G29870"/>
</dbReference>
<dbReference type="AlphaFoldDB" id="A0A0D9YWZ9"/>